<dbReference type="PANTHER" id="PTHR43581">
    <property type="entry name" value="ATP/GTP PHOSPHATASE"/>
    <property type="match status" value="1"/>
</dbReference>
<comment type="caution">
    <text evidence="3">The sequence shown here is derived from an EMBL/GenBank/DDBJ whole genome shotgun (WGS) entry which is preliminary data.</text>
</comment>
<feature type="domain" description="DUF4435" evidence="2">
    <location>
        <begin position="291"/>
        <end position="449"/>
    </location>
</feature>
<dbReference type="RefSeq" id="WP_188690002.1">
    <property type="nucleotide sequence ID" value="NZ_BMLS01000001.1"/>
</dbReference>
<dbReference type="InterPro" id="IPR003959">
    <property type="entry name" value="ATPase_AAA_core"/>
</dbReference>
<feature type="domain" description="ATPase AAA-type core" evidence="1">
    <location>
        <begin position="90"/>
        <end position="239"/>
    </location>
</feature>
<dbReference type="CDD" id="cd00267">
    <property type="entry name" value="ABC_ATPase"/>
    <property type="match status" value="1"/>
</dbReference>
<sequence length="548" mass="61682">MKYISQKYDGFEFEFSAVNVFLGANGVGKSTFLNEIRQHFVNQGQNNLVYVEGGRTIKINDTLQLNRQNFQQYDRLDQAKSQHENKRKSSLADRVFDALIVLDKQGQEEKSRHSDAVEEWVESGSKGDCPTRSQPPLDKMFEMFNEIFPLIELTFNTEARKLIATKNGVQYSPSQFSDGEKQVFSILADFIGLNEDHQIIIVDEPELNLHPELAERIWTLIENEYPEKIFIYASHSINFSLRENVNTVYVLSDDADKIARIDSFEDLERVELSAFLGGLPGILSTNKVVVTEGHDKSYDSIFYRWLTEDSSIEIYPGGGCTDVIDIVGKSGLWSKISTKISLVGVIDSDFRSREYLENLENQGVVPLPFHEAESFLCIPEVIVAVGNRIGSQENELTSEDVEDHIFSNLEASKLSVAAKRVFFKSKITLGVSLTKKVLAKSDSTEQLIEELKGAAEDEIKKATEVCSVETLQRLLEEEIERVDSAIQTRDITTALLLLPGKELLNKLAPKAGCRNGDDLMRSLKRNFKPSEFEILGQLQKSLLNAVGS</sequence>
<dbReference type="PANTHER" id="PTHR43581:SF2">
    <property type="entry name" value="EXCINUCLEASE ATPASE SUBUNIT"/>
    <property type="match status" value="1"/>
</dbReference>
<dbReference type="Pfam" id="PF13304">
    <property type="entry name" value="AAA_21"/>
    <property type="match status" value="1"/>
</dbReference>
<reference evidence="3" key="1">
    <citation type="journal article" date="2014" name="Int. J. Syst. Evol. Microbiol.">
        <title>Complete genome sequence of Corynebacterium casei LMG S-19264T (=DSM 44701T), isolated from a smear-ripened cheese.</title>
        <authorList>
            <consortium name="US DOE Joint Genome Institute (JGI-PGF)"/>
            <person name="Walter F."/>
            <person name="Albersmeier A."/>
            <person name="Kalinowski J."/>
            <person name="Ruckert C."/>
        </authorList>
    </citation>
    <scope>NUCLEOTIDE SEQUENCE</scope>
    <source>
        <strain evidence="3">CGMCC 1.7086</strain>
    </source>
</reference>
<dbReference type="AlphaFoldDB" id="A0A917YRL8"/>
<reference evidence="3" key="2">
    <citation type="submission" date="2020-09" db="EMBL/GenBank/DDBJ databases">
        <authorList>
            <person name="Sun Q."/>
            <person name="Zhou Y."/>
        </authorList>
    </citation>
    <scope>NUCLEOTIDE SEQUENCE</scope>
    <source>
        <strain evidence="3">CGMCC 1.7086</strain>
    </source>
</reference>
<evidence type="ECO:0000259" key="1">
    <source>
        <dbReference type="Pfam" id="PF13304"/>
    </source>
</evidence>
<protein>
    <recommendedName>
        <fullName evidence="5">AAA+ ATPase domain-containing protein</fullName>
    </recommendedName>
</protein>
<dbReference type="InterPro" id="IPR027417">
    <property type="entry name" value="P-loop_NTPase"/>
</dbReference>
<gene>
    <name evidence="3" type="ORF">GCM10010982_05740</name>
</gene>
<dbReference type="InterPro" id="IPR029492">
    <property type="entry name" value="DUF4435"/>
</dbReference>
<dbReference type="GO" id="GO:0005524">
    <property type="term" value="F:ATP binding"/>
    <property type="evidence" value="ECO:0007669"/>
    <property type="project" value="InterPro"/>
</dbReference>
<dbReference type="SUPFAM" id="SSF52540">
    <property type="entry name" value="P-loop containing nucleoside triphosphate hydrolases"/>
    <property type="match status" value="1"/>
</dbReference>
<dbReference type="Pfam" id="PF14491">
    <property type="entry name" value="DUF4435"/>
    <property type="match status" value="1"/>
</dbReference>
<proteinExistence type="predicted"/>
<evidence type="ECO:0000313" key="4">
    <source>
        <dbReference type="Proteomes" id="UP000606935"/>
    </source>
</evidence>
<accession>A0A917YRL8</accession>
<evidence type="ECO:0000313" key="3">
    <source>
        <dbReference type="EMBL" id="GGO64994.1"/>
    </source>
</evidence>
<dbReference type="Proteomes" id="UP000606935">
    <property type="component" value="Unassembled WGS sequence"/>
</dbReference>
<keyword evidence="4" id="KW-1185">Reference proteome</keyword>
<dbReference type="Gene3D" id="3.40.50.300">
    <property type="entry name" value="P-loop containing nucleotide triphosphate hydrolases"/>
    <property type="match status" value="1"/>
</dbReference>
<dbReference type="GO" id="GO:0016887">
    <property type="term" value="F:ATP hydrolysis activity"/>
    <property type="evidence" value="ECO:0007669"/>
    <property type="project" value="InterPro"/>
</dbReference>
<organism evidence="3 4">
    <name type="scientific">Bowmanella pacifica</name>
    <dbReference type="NCBI Taxonomy" id="502051"/>
    <lineage>
        <taxon>Bacteria</taxon>
        <taxon>Pseudomonadati</taxon>
        <taxon>Pseudomonadota</taxon>
        <taxon>Gammaproteobacteria</taxon>
        <taxon>Alteromonadales</taxon>
        <taxon>Alteromonadaceae</taxon>
        <taxon>Bowmanella</taxon>
    </lineage>
</organism>
<dbReference type="InterPro" id="IPR051396">
    <property type="entry name" value="Bact_Antivir_Def_Nuclease"/>
</dbReference>
<name>A0A917YRL8_9ALTE</name>
<evidence type="ECO:0008006" key="5">
    <source>
        <dbReference type="Google" id="ProtNLM"/>
    </source>
</evidence>
<dbReference type="EMBL" id="BMLS01000001">
    <property type="protein sequence ID" value="GGO64994.1"/>
    <property type="molecule type" value="Genomic_DNA"/>
</dbReference>
<evidence type="ECO:0000259" key="2">
    <source>
        <dbReference type="Pfam" id="PF14491"/>
    </source>
</evidence>